<evidence type="ECO:0000313" key="6">
    <source>
        <dbReference type="EMBL" id="GHE23357.1"/>
    </source>
</evidence>
<protein>
    <submittedName>
        <fullName evidence="6">TetR family transcriptional regulator</fullName>
    </submittedName>
</protein>
<dbReference type="Gene3D" id="1.10.357.10">
    <property type="entry name" value="Tetracycline Repressor, domain 2"/>
    <property type="match status" value="1"/>
</dbReference>
<evidence type="ECO:0000256" key="4">
    <source>
        <dbReference type="PROSITE-ProRule" id="PRU00335"/>
    </source>
</evidence>
<sequence length="215" mass="25156">MFNFVPDFSHDMELNNKQLEIIAIAKALFAQNGFDATSVRDIAQRAQINVAMINYYFDSKENLLEVLIKHGIEAYKLDARKYETASDPFLRLAKMVEHYVDSKFSDLHLYQILTNEANSKKRASYATLFTALRRHNIERLREVVVYGVEKGVFRFYDPVLLHTTMIGTFLNFKMNKSVMEEFIDIPKGMSFEDYLKIELTKHLKYILKAILTYEN</sequence>
<dbReference type="EMBL" id="BNAF01000001">
    <property type="protein sequence ID" value="GHE23357.1"/>
    <property type="molecule type" value="Genomic_DNA"/>
</dbReference>
<dbReference type="InterPro" id="IPR050109">
    <property type="entry name" value="HTH-type_TetR-like_transc_reg"/>
</dbReference>
<dbReference type="PROSITE" id="PS50977">
    <property type="entry name" value="HTH_TETR_2"/>
    <property type="match status" value="1"/>
</dbReference>
<evidence type="ECO:0000256" key="3">
    <source>
        <dbReference type="ARBA" id="ARBA00023163"/>
    </source>
</evidence>
<keyword evidence="7" id="KW-1185">Reference proteome</keyword>
<evidence type="ECO:0000256" key="1">
    <source>
        <dbReference type="ARBA" id="ARBA00023015"/>
    </source>
</evidence>
<keyword evidence="2 4" id="KW-0238">DNA-binding</keyword>
<dbReference type="PROSITE" id="PS01081">
    <property type="entry name" value="HTH_TETR_1"/>
    <property type="match status" value="1"/>
</dbReference>
<keyword evidence="1" id="KW-0805">Transcription regulation</keyword>
<dbReference type="SUPFAM" id="SSF48498">
    <property type="entry name" value="Tetracyclin repressor-like, C-terminal domain"/>
    <property type="match status" value="1"/>
</dbReference>
<evidence type="ECO:0000259" key="5">
    <source>
        <dbReference type="PROSITE" id="PS50977"/>
    </source>
</evidence>
<dbReference type="InterPro" id="IPR001647">
    <property type="entry name" value="HTH_TetR"/>
</dbReference>
<feature type="DNA-binding region" description="H-T-H motif" evidence="4">
    <location>
        <begin position="38"/>
        <end position="57"/>
    </location>
</feature>
<dbReference type="InterPro" id="IPR023772">
    <property type="entry name" value="DNA-bd_HTH_TetR-type_CS"/>
</dbReference>
<reference evidence="7" key="1">
    <citation type="journal article" date="2019" name="Int. J. Syst. Evol. Microbiol.">
        <title>The Global Catalogue of Microorganisms (GCM) 10K type strain sequencing project: providing services to taxonomists for standard genome sequencing and annotation.</title>
        <authorList>
            <consortium name="The Broad Institute Genomics Platform"/>
            <consortium name="The Broad Institute Genome Sequencing Center for Infectious Disease"/>
            <person name="Wu L."/>
            <person name="Ma J."/>
        </authorList>
    </citation>
    <scope>NUCLEOTIDE SEQUENCE [LARGE SCALE GENOMIC DNA]</scope>
    <source>
        <strain evidence="7">CGMCC 1.12966</strain>
    </source>
</reference>
<organism evidence="6 7">
    <name type="scientific">Sphingobacterium griseoflavum</name>
    <dbReference type="NCBI Taxonomy" id="1474952"/>
    <lineage>
        <taxon>Bacteria</taxon>
        <taxon>Pseudomonadati</taxon>
        <taxon>Bacteroidota</taxon>
        <taxon>Sphingobacteriia</taxon>
        <taxon>Sphingobacteriales</taxon>
        <taxon>Sphingobacteriaceae</taxon>
        <taxon>Sphingobacterium</taxon>
    </lineage>
</organism>
<comment type="caution">
    <text evidence="6">The sequence shown here is derived from an EMBL/GenBank/DDBJ whole genome shotgun (WGS) entry which is preliminary data.</text>
</comment>
<proteinExistence type="predicted"/>
<gene>
    <name evidence="6" type="ORF">GCM10017764_03250</name>
</gene>
<dbReference type="SUPFAM" id="SSF46689">
    <property type="entry name" value="Homeodomain-like"/>
    <property type="match status" value="1"/>
</dbReference>
<accession>A0ABQ3HU82</accession>
<dbReference type="PRINTS" id="PR00455">
    <property type="entry name" value="HTHTETR"/>
</dbReference>
<dbReference type="Proteomes" id="UP000620550">
    <property type="component" value="Unassembled WGS sequence"/>
</dbReference>
<dbReference type="PANTHER" id="PTHR30055">
    <property type="entry name" value="HTH-TYPE TRANSCRIPTIONAL REGULATOR RUTR"/>
    <property type="match status" value="1"/>
</dbReference>
<feature type="domain" description="HTH tetR-type" evidence="5">
    <location>
        <begin position="15"/>
        <end position="75"/>
    </location>
</feature>
<dbReference type="PANTHER" id="PTHR30055:SF234">
    <property type="entry name" value="HTH-TYPE TRANSCRIPTIONAL REGULATOR BETI"/>
    <property type="match status" value="1"/>
</dbReference>
<dbReference type="InterPro" id="IPR009057">
    <property type="entry name" value="Homeodomain-like_sf"/>
</dbReference>
<dbReference type="InterPro" id="IPR036271">
    <property type="entry name" value="Tet_transcr_reg_TetR-rel_C_sf"/>
</dbReference>
<name>A0ABQ3HU82_9SPHI</name>
<evidence type="ECO:0000313" key="7">
    <source>
        <dbReference type="Proteomes" id="UP000620550"/>
    </source>
</evidence>
<evidence type="ECO:0000256" key="2">
    <source>
        <dbReference type="ARBA" id="ARBA00023125"/>
    </source>
</evidence>
<keyword evidence="3" id="KW-0804">Transcription</keyword>
<dbReference type="Pfam" id="PF00440">
    <property type="entry name" value="TetR_N"/>
    <property type="match status" value="1"/>
</dbReference>